<evidence type="ECO:0000313" key="1">
    <source>
        <dbReference type="EMBL" id="KAK2089716.1"/>
    </source>
</evidence>
<dbReference type="EMBL" id="JASSZA010000018">
    <property type="protein sequence ID" value="KAK2089716.1"/>
    <property type="molecule type" value="Genomic_DNA"/>
</dbReference>
<organism evidence="1 2">
    <name type="scientific">Saguinus oedipus</name>
    <name type="common">Cotton-top tamarin</name>
    <name type="synonym">Oedipomidas oedipus</name>
    <dbReference type="NCBI Taxonomy" id="9490"/>
    <lineage>
        <taxon>Eukaryota</taxon>
        <taxon>Metazoa</taxon>
        <taxon>Chordata</taxon>
        <taxon>Craniata</taxon>
        <taxon>Vertebrata</taxon>
        <taxon>Euteleostomi</taxon>
        <taxon>Mammalia</taxon>
        <taxon>Eutheria</taxon>
        <taxon>Euarchontoglires</taxon>
        <taxon>Primates</taxon>
        <taxon>Haplorrhini</taxon>
        <taxon>Platyrrhini</taxon>
        <taxon>Cebidae</taxon>
        <taxon>Callitrichinae</taxon>
        <taxon>Saguinus</taxon>
    </lineage>
</organism>
<reference evidence="1 2" key="1">
    <citation type="submission" date="2023-05" db="EMBL/GenBank/DDBJ databases">
        <title>B98-5 Cell Line De Novo Hybrid Assembly: An Optical Mapping Approach.</title>
        <authorList>
            <person name="Kananen K."/>
            <person name="Auerbach J.A."/>
            <person name="Kautto E."/>
            <person name="Blachly J.S."/>
        </authorList>
    </citation>
    <scope>NUCLEOTIDE SEQUENCE [LARGE SCALE GENOMIC DNA]</scope>
    <source>
        <strain evidence="1">B95-8</strain>
        <tissue evidence="1">Cell line</tissue>
    </source>
</reference>
<evidence type="ECO:0000313" key="2">
    <source>
        <dbReference type="Proteomes" id="UP001266305"/>
    </source>
</evidence>
<keyword evidence="2" id="KW-1185">Reference proteome</keyword>
<name>A0ABQ9TY42_SAGOE</name>
<comment type="caution">
    <text evidence="1">The sequence shown here is derived from an EMBL/GenBank/DDBJ whole genome shotgun (WGS) entry which is preliminary data.</text>
</comment>
<gene>
    <name evidence="1" type="ORF">P7K49_032382</name>
</gene>
<dbReference type="Proteomes" id="UP001266305">
    <property type="component" value="Unassembled WGS sequence"/>
</dbReference>
<sequence length="177" mass="18407">MSSCPCWPRLFPAVLEERVSFCLDFDFTSNWDASTTSHSHMASPRPPLPWGRLAPVCTTVDKLQGGLAPVCATVDKLQGRLAPVCTTVDKLQGGLAPVCTTVDKLQGGLAPVGAMVGSQCALPDPPQVMDMSCGHFLVCALCGCGRGPWGLEPGEDLPGPGIPTSQGWAEGCAVCAP</sequence>
<accession>A0ABQ9TY42</accession>
<proteinExistence type="predicted"/>
<protein>
    <submittedName>
        <fullName evidence="1">Uncharacterized protein</fullName>
    </submittedName>
</protein>